<dbReference type="PROSITE" id="PS51783">
    <property type="entry name" value="PH_BEACH"/>
    <property type="match status" value="1"/>
</dbReference>
<sequence>MLRDFVTTRPALQEILKEALNMEKNNRYQPLQKHAKIPGVRWGGFSLLLLNLEEYYSEQHRANHILHKGSHHERKIRGSLKICSKSAIFEPDAISQPIIKIPLRDCIKTGKHRENGANRHFTKVYFIKEHNVVTPYKIERGKMEYVFELDVSEKVEDVVETLLQLHRASCIDKLGDQTAMITAILQSRLARTSFDKNRFQNISEKLHMECKAEMVTPLVTNAGHVCITDTNLYFQPLNGYPKPVVQITLQDVRRIYKRRHALTPLGLEVFCTEGDLCSDIYLKFYEPQDTDDLYFYIATYLEHHVAGHTAESYMLQWQRGLLSNYQYLLHLNNLADRSCNDLSQYPVFPWIIHDYSSSELDLSNPGNFRDLSKPVGALNEEWLERLLTRYQEMPEPKFMHESHYSSPGYYMLCLQNGRFDNADRMFNSIAETWKNSLDGAPDFKELIPEFYGDDVSFLVNSLKLDLGKRQGGQMVDDVELPPWASSPEDFLQKSKDALESNYVSEHLHEWIDLIFGYKQKRSGAVGAHNVFHPLTYEGGVDLNSIQDPDEKVAMLTQILEFGQTPKQLFVTPHPRRITPKFKSLSQTSSYNASMADTPVSPGEESFEDLTEESKTLAWNNITKLQLHEHYKIHKEAVTGITVSRNGSSVFTTSQDSTLKMFSKESKMLQRSI</sequence>
<feature type="domain" description="BEACH-type PH" evidence="4">
    <location>
        <begin position="201"/>
        <end position="298"/>
    </location>
</feature>
<dbReference type="Proteomes" id="UP000233120">
    <property type="component" value="Unassembled WGS sequence"/>
</dbReference>
<dbReference type="InterPro" id="IPR011993">
    <property type="entry name" value="PH-like_dom_sf"/>
</dbReference>
<reference evidence="5" key="2">
    <citation type="submission" date="2025-09" db="UniProtKB">
        <authorList>
            <consortium name="Ensembl"/>
        </authorList>
    </citation>
    <scope>IDENTIFICATION</scope>
</reference>
<evidence type="ECO:0000259" key="4">
    <source>
        <dbReference type="PROSITE" id="PS51783"/>
    </source>
</evidence>
<keyword evidence="6" id="KW-1185">Reference proteome</keyword>
<dbReference type="SUPFAM" id="SSF81837">
    <property type="entry name" value="BEACH domain"/>
    <property type="match status" value="1"/>
</dbReference>
<dbReference type="OMA" id="SNCISFR"/>
<dbReference type="InterPro" id="IPR057496">
    <property type="entry name" value="FAN-like_PH"/>
</dbReference>
<dbReference type="Pfam" id="PF02893">
    <property type="entry name" value="GRAM"/>
    <property type="match status" value="1"/>
</dbReference>
<organism evidence="5 6">
    <name type="scientific">Macaca nemestrina</name>
    <name type="common">Pig-tailed macaque</name>
    <dbReference type="NCBI Taxonomy" id="9545"/>
    <lineage>
        <taxon>Eukaryota</taxon>
        <taxon>Metazoa</taxon>
        <taxon>Chordata</taxon>
        <taxon>Craniata</taxon>
        <taxon>Vertebrata</taxon>
        <taxon>Euteleostomi</taxon>
        <taxon>Mammalia</taxon>
        <taxon>Eutheria</taxon>
        <taxon>Euarchontoglires</taxon>
        <taxon>Primates</taxon>
        <taxon>Haplorrhini</taxon>
        <taxon>Catarrhini</taxon>
        <taxon>Cercopithecidae</taxon>
        <taxon>Cercopithecinae</taxon>
        <taxon>Macaca</taxon>
    </lineage>
</organism>
<dbReference type="Pfam" id="PF17490">
    <property type="entry name" value="Tnp_22_dsRBD"/>
    <property type="match status" value="1"/>
</dbReference>
<keyword evidence="2" id="KW-0677">Repeat</keyword>
<dbReference type="Gene3D" id="2.30.29.30">
    <property type="entry name" value="Pleckstrin-homology domain (PH domain)/Phosphotyrosine-binding domain (PTB)"/>
    <property type="match status" value="1"/>
</dbReference>
<dbReference type="SMART" id="SM00568">
    <property type="entry name" value="GRAM"/>
    <property type="match status" value="1"/>
</dbReference>
<dbReference type="InterPro" id="IPR004182">
    <property type="entry name" value="GRAM"/>
</dbReference>
<dbReference type="InterPro" id="IPR042566">
    <property type="entry name" value="L1_C"/>
</dbReference>
<dbReference type="Ensembl" id="ENSMNET00000063865.1">
    <property type="protein sequence ID" value="ENSMNEP00000039379.1"/>
    <property type="gene ID" value="ENSMNEG00000042639.1"/>
</dbReference>
<dbReference type="AlphaFoldDB" id="A0A2K6DU02"/>
<dbReference type="PANTHER" id="PTHR13743:SF123">
    <property type="entry name" value="PROTEIN FAN"/>
    <property type="match status" value="1"/>
</dbReference>
<dbReference type="InterPro" id="IPR035300">
    <property type="entry name" value="L1_dsRBD"/>
</dbReference>
<accession>A0A2K6DU02</accession>
<keyword evidence="1" id="KW-0853">WD repeat</keyword>
<feature type="domain" description="BEACH" evidence="3">
    <location>
        <begin position="302"/>
        <end position="576"/>
    </location>
</feature>
<reference evidence="5" key="1">
    <citation type="submission" date="2025-08" db="UniProtKB">
        <authorList>
            <consortium name="Ensembl"/>
        </authorList>
    </citation>
    <scope>IDENTIFICATION</scope>
</reference>
<dbReference type="InterPro" id="IPR023362">
    <property type="entry name" value="PH-BEACH_dom"/>
</dbReference>
<dbReference type="PANTHER" id="PTHR13743">
    <property type="entry name" value="BEIGE/BEACH-RELATED"/>
    <property type="match status" value="1"/>
</dbReference>
<protein>
    <recommendedName>
        <fullName evidence="7">Neutral sphingomyelinase activation associated factor</fullName>
    </recommendedName>
</protein>
<dbReference type="FunFam" id="1.10.1540.10:FF:000001">
    <property type="entry name" value="neurobeachin isoform X1"/>
    <property type="match status" value="1"/>
</dbReference>
<evidence type="ECO:0000313" key="5">
    <source>
        <dbReference type="Ensembl" id="ENSMNEP00000039379.1"/>
    </source>
</evidence>
<dbReference type="GeneTree" id="ENSGT00940000155059"/>
<dbReference type="Pfam" id="PF02138">
    <property type="entry name" value="Beach"/>
    <property type="match status" value="1"/>
</dbReference>
<evidence type="ECO:0008006" key="7">
    <source>
        <dbReference type="Google" id="ProtNLM"/>
    </source>
</evidence>
<dbReference type="SUPFAM" id="SSF50729">
    <property type="entry name" value="PH domain-like"/>
    <property type="match status" value="1"/>
</dbReference>
<dbReference type="InterPro" id="IPR050865">
    <property type="entry name" value="BEACH_Domain"/>
</dbReference>
<evidence type="ECO:0000313" key="6">
    <source>
        <dbReference type="Proteomes" id="UP000233120"/>
    </source>
</evidence>
<evidence type="ECO:0000256" key="1">
    <source>
        <dbReference type="ARBA" id="ARBA00022574"/>
    </source>
</evidence>
<dbReference type="STRING" id="9545.ENSMNEP00000039379"/>
<dbReference type="InterPro" id="IPR000409">
    <property type="entry name" value="BEACH_dom"/>
</dbReference>
<evidence type="ECO:0000256" key="2">
    <source>
        <dbReference type="ARBA" id="ARBA00022737"/>
    </source>
</evidence>
<dbReference type="SMART" id="SM01026">
    <property type="entry name" value="Beach"/>
    <property type="match status" value="1"/>
</dbReference>
<dbReference type="PROSITE" id="PS50197">
    <property type="entry name" value="BEACH"/>
    <property type="match status" value="1"/>
</dbReference>
<dbReference type="CDD" id="cd06071">
    <property type="entry name" value="Beach"/>
    <property type="match status" value="1"/>
</dbReference>
<proteinExistence type="predicted"/>
<dbReference type="InterPro" id="IPR036372">
    <property type="entry name" value="BEACH_dom_sf"/>
</dbReference>
<evidence type="ECO:0000259" key="3">
    <source>
        <dbReference type="PROSITE" id="PS50197"/>
    </source>
</evidence>
<dbReference type="Pfam" id="PF25400">
    <property type="entry name" value="PH_FAN"/>
    <property type="match status" value="1"/>
</dbReference>
<dbReference type="Gene3D" id="1.10.1540.10">
    <property type="entry name" value="BEACH domain"/>
    <property type="match status" value="1"/>
</dbReference>
<dbReference type="Gene3D" id="3.30.250.20">
    <property type="entry name" value="L1 transposable element, C-terminal domain"/>
    <property type="match status" value="1"/>
</dbReference>
<dbReference type="FunFam" id="2.30.29.30:FF:000367">
    <property type="entry name" value="Neutral sphingomyelinase activation associated factor"/>
    <property type="match status" value="1"/>
</dbReference>
<name>A0A2K6DU02_MACNE</name>